<evidence type="ECO:0000313" key="3">
    <source>
        <dbReference type="Proteomes" id="UP001161757"/>
    </source>
</evidence>
<dbReference type="AlphaFoldDB" id="A0AAN6J0Y8"/>
<comment type="caution">
    <text evidence="2">The sequence shown here is derived from an EMBL/GenBank/DDBJ whole genome shotgun (WGS) entry which is preliminary data.</text>
</comment>
<protein>
    <submittedName>
        <fullName evidence="2">Uncharacterized protein</fullName>
    </submittedName>
</protein>
<accession>A0AAN6J0Y8</accession>
<name>A0AAN6J0Y8_EXODE</name>
<reference evidence="2" key="1">
    <citation type="submission" date="2023-01" db="EMBL/GenBank/DDBJ databases">
        <title>Exophiala dermititidis isolated from Cystic Fibrosis Patient.</title>
        <authorList>
            <person name="Kurbessoian T."/>
            <person name="Crocker A."/>
            <person name="Murante D."/>
            <person name="Hogan D.A."/>
            <person name="Stajich J.E."/>
        </authorList>
    </citation>
    <scope>NUCLEOTIDE SEQUENCE</scope>
    <source>
        <strain evidence="2">Ex8</strain>
    </source>
</reference>
<evidence type="ECO:0000313" key="2">
    <source>
        <dbReference type="EMBL" id="KAJ8994051.1"/>
    </source>
</evidence>
<dbReference type="EMBL" id="JAJGCB010000003">
    <property type="protein sequence ID" value="KAJ8994051.1"/>
    <property type="molecule type" value="Genomic_DNA"/>
</dbReference>
<evidence type="ECO:0000256" key="1">
    <source>
        <dbReference type="SAM" id="MobiDB-lite"/>
    </source>
</evidence>
<dbReference type="Proteomes" id="UP001161757">
    <property type="component" value="Unassembled WGS sequence"/>
</dbReference>
<gene>
    <name evidence="2" type="ORF">HRR80_002546</name>
</gene>
<feature type="region of interest" description="Disordered" evidence="1">
    <location>
        <begin position="185"/>
        <end position="204"/>
    </location>
</feature>
<sequence length="224" mass="25020">MVGMPDVSDTTEAAELLRSLLVSGQVWSIIHQRIFAPFLFTSAYGTDGWDDLERILALLSANIRAKSFRREAIWRAIMMRAIYTGNRGRKAAMAAATGLSRDIMEAIGVSTLDGDMPGLLQAVRVVAKRAVQTWRRARLEWNFIHSVMPSTSDTTWDDGAATSPSDIVLWVRPHIVGEVVTHSMYRDPGRTPARSSPQRPRTPGRCVYLQGRVLRQNSRVTQAR</sequence>
<proteinExistence type="predicted"/>
<organism evidence="2 3">
    <name type="scientific">Exophiala dermatitidis</name>
    <name type="common">Black yeast-like fungus</name>
    <name type="synonym">Wangiella dermatitidis</name>
    <dbReference type="NCBI Taxonomy" id="5970"/>
    <lineage>
        <taxon>Eukaryota</taxon>
        <taxon>Fungi</taxon>
        <taxon>Dikarya</taxon>
        <taxon>Ascomycota</taxon>
        <taxon>Pezizomycotina</taxon>
        <taxon>Eurotiomycetes</taxon>
        <taxon>Chaetothyriomycetidae</taxon>
        <taxon>Chaetothyriales</taxon>
        <taxon>Herpotrichiellaceae</taxon>
        <taxon>Exophiala</taxon>
    </lineage>
</organism>